<evidence type="ECO:0000256" key="4">
    <source>
        <dbReference type="ARBA" id="ARBA00022801"/>
    </source>
</evidence>
<sequence>MVHLQAPRRHDLRVPGLFLYELIEDIRTRIDRGLRVAEKAVREVESGSVERTVRWLRGHYREALRTGLLDSTEDLDVILLAVELGAAVTSADRGLMQWAEKGGLRLMPAERLHGLMVHLAGGSGDGGDSRTIRKDGAE</sequence>
<evidence type="ECO:0000256" key="1">
    <source>
        <dbReference type="ARBA" id="ARBA00022694"/>
    </source>
</evidence>
<evidence type="ECO:0000256" key="2">
    <source>
        <dbReference type="ARBA" id="ARBA00022722"/>
    </source>
</evidence>
<dbReference type="PANTHER" id="PTHR41173">
    <property type="entry name" value="UPF0278 PROTEIN TK1425"/>
    <property type="match status" value="1"/>
</dbReference>
<keyword evidence="3" id="KW-0255">Endonuclease</keyword>
<protein>
    <recommendedName>
        <fullName evidence="6">PIN domain-containing protein</fullName>
    </recommendedName>
</protein>
<accession>A0A5B8RGF9</accession>
<keyword evidence="1" id="KW-0819">tRNA processing</keyword>
<dbReference type="NCBIfam" id="TIGR03875">
    <property type="entry name" value="RNA_lig_partner"/>
    <property type="match status" value="1"/>
</dbReference>
<dbReference type="Pfam" id="PF08745">
    <property type="entry name" value="PIN_5"/>
    <property type="match status" value="1"/>
</dbReference>
<proteinExistence type="predicted"/>
<reference evidence="5" key="1">
    <citation type="submission" date="2019-06" db="EMBL/GenBank/DDBJ databases">
        <authorList>
            <person name="Murdoch R.W."/>
            <person name="Fathepure B."/>
        </authorList>
    </citation>
    <scope>NUCLEOTIDE SEQUENCE</scope>
</reference>
<dbReference type="EMBL" id="MN079523">
    <property type="protein sequence ID" value="QEA07960.1"/>
    <property type="molecule type" value="Genomic_DNA"/>
</dbReference>
<dbReference type="InterPro" id="IPR014856">
    <property type="entry name" value="RNA_free_RNase_P"/>
</dbReference>
<dbReference type="GO" id="GO:0008033">
    <property type="term" value="P:tRNA processing"/>
    <property type="evidence" value="ECO:0007669"/>
    <property type="project" value="UniProtKB-KW"/>
</dbReference>
<keyword evidence="2" id="KW-0540">Nuclease</keyword>
<dbReference type="GO" id="GO:0016787">
    <property type="term" value="F:hydrolase activity"/>
    <property type="evidence" value="ECO:0007669"/>
    <property type="project" value="UniProtKB-KW"/>
</dbReference>
<dbReference type="CDD" id="cd18691">
    <property type="entry name" value="PIN_VapC-like"/>
    <property type="match status" value="1"/>
</dbReference>
<dbReference type="GO" id="GO:0004519">
    <property type="term" value="F:endonuclease activity"/>
    <property type="evidence" value="ECO:0007669"/>
    <property type="project" value="UniProtKB-KW"/>
</dbReference>
<evidence type="ECO:0000256" key="3">
    <source>
        <dbReference type="ARBA" id="ARBA00022759"/>
    </source>
</evidence>
<name>A0A5B8RGF9_9ZZZZ</name>
<evidence type="ECO:0000313" key="5">
    <source>
        <dbReference type="EMBL" id="QEA07960.1"/>
    </source>
</evidence>
<organism evidence="5">
    <name type="scientific">uncultured organism</name>
    <dbReference type="NCBI Taxonomy" id="155900"/>
    <lineage>
        <taxon>unclassified sequences</taxon>
        <taxon>environmental samples</taxon>
    </lineage>
</organism>
<gene>
    <name evidence="5" type="ORF">KBTEX_04326</name>
</gene>
<dbReference type="PANTHER" id="PTHR41173:SF1">
    <property type="entry name" value="RNA-FREE RIBONUCLEASE P"/>
    <property type="match status" value="1"/>
</dbReference>
<keyword evidence="4" id="KW-0378">Hydrolase</keyword>
<evidence type="ECO:0008006" key="6">
    <source>
        <dbReference type="Google" id="ProtNLM"/>
    </source>
</evidence>
<dbReference type="AlphaFoldDB" id="A0A5B8RGF9"/>